<dbReference type="SUPFAM" id="SSF56784">
    <property type="entry name" value="HAD-like"/>
    <property type="match status" value="1"/>
</dbReference>
<dbReference type="Gene3D" id="3.40.50.1000">
    <property type="entry name" value="HAD superfamily/HAD-like"/>
    <property type="match status" value="1"/>
</dbReference>
<evidence type="ECO:0000256" key="1">
    <source>
        <dbReference type="ARBA" id="ARBA00022801"/>
    </source>
</evidence>
<comment type="caution">
    <text evidence="3">The sequence shown here is derived from an EMBL/GenBank/DDBJ whole genome shotgun (WGS) entry which is preliminary data.</text>
</comment>
<keyword evidence="1 3" id="KW-0378">Hydrolase</keyword>
<evidence type="ECO:0000313" key="4">
    <source>
        <dbReference type="Proteomes" id="UP000676565"/>
    </source>
</evidence>
<dbReference type="PANTHER" id="PTHR46470:SF3">
    <property type="entry name" value="N-ACYLNEURAMINATE-9-PHOSPHATASE"/>
    <property type="match status" value="1"/>
</dbReference>
<protein>
    <submittedName>
        <fullName evidence="3">HAD family hydrolase</fullName>
    </submittedName>
</protein>
<sequence>MEGRSAWIIFDADNTLWPIEHLYDDARESLVQSLALEGFERDEVEAYQRARDIELYATHGYSACRFARSFEDTWLRFVPSAPPENIRHARLLALNIFEQRVQPVEGLEAVLGSLAHEYQLAVVTAGEKWVQERRLNDFHLRDRFAAVEIVEAKTAGTFRTFCDTHFVDPARSWVVGDSGKSDMIPARDAGLGGIHVDHRKNWSVEQTEFVPWDRYIRIRSLAELATVPGLLRGPL</sequence>
<organism evidence="3 4">
    <name type="scientific">Gemmata palustris</name>
    <dbReference type="NCBI Taxonomy" id="2822762"/>
    <lineage>
        <taxon>Bacteria</taxon>
        <taxon>Pseudomonadati</taxon>
        <taxon>Planctomycetota</taxon>
        <taxon>Planctomycetia</taxon>
        <taxon>Gemmatales</taxon>
        <taxon>Gemmataceae</taxon>
        <taxon>Gemmata</taxon>
    </lineage>
</organism>
<dbReference type="InterPro" id="IPR023198">
    <property type="entry name" value="PGP-like_dom2"/>
</dbReference>
<keyword evidence="4" id="KW-1185">Reference proteome</keyword>
<dbReference type="Pfam" id="PF13419">
    <property type="entry name" value="HAD_2"/>
    <property type="match status" value="1"/>
</dbReference>
<dbReference type="Gene3D" id="1.10.150.240">
    <property type="entry name" value="Putative phosphatase, domain 2"/>
    <property type="match status" value="1"/>
</dbReference>
<accession>A0ABS5BW93</accession>
<evidence type="ECO:0000256" key="2">
    <source>
        <dbReference type="ARBA" id="ARBA00022842"/>
    </source>
</evidence>
<dbReference type="PANTHER" id="PTHR46470">
    <property type="entry name" value="N-ACYLNEURAMINATE-9-PHOSPHATASE"/>
    <property type="match status" value="1"/>
</dbReference>
<keyword evidence="2" id="KW-0460">Magnesium</keyword>
<dbReference type="Proteomes" id="UP000676565">
    <property type="component" value="Unassembled WGS sequence"/>
</dbReference>
<dbReference type="GO" id="GO:0016787">
    <property type="term" value="F:hydrolase activity"/>
    <property type="evidence" value="ECO:0007669"/>
    <property type="project" value="UniProtKB-KW"/>
</dbReference>
<proteinExistence type="predicted"/>
<dbReference type="InterPro" id="IPR051400">
    <property type="entry name" value="HAD-like_hydrolase"/>
</dbReference>
<gene>
    <name evidence="3" type="ORF">J8F10_18020</name>
</gene>
<name>A0ABS5BW93_9BACT</name>
<evidence type="ECO:0000313" key="3">
    <source>
        <dbReference type="EMBL" id="MBP3957163.1"/>
    </source>
</evidence>
<dbReference type="InterPro" id="IPR036412">
    <property type="entry name" value="HAD-like_sf"/>
</dbReference>
<dbReference type="InterPro" id="IPR041492">
    <property type="entry name" value="HAD_2"/>
</dbReference>
<dbReference type="EMBL" id="JAGKQQ010000001">
    <property type="protein sequence ID" value="MBP3957163.1"/>
    <property type="molecule type" value="Genomic_DNA"/>
</dbReference>
<reference evidence="3 4" key="1">
    <citation type="submission" date="2021-04" db="EMBL/GenBank/DDBJ databases">
        <authorList>
            <person name="Ivanova A."/>
        </authorList>
    </citation>
    <scope>NUCLEOTIDE SEQUENCE [LARGE SCALE GENOMIC DNA]</scope>
    <source>
        <strain evidence="3 4">G18</strain>
    </source>
</reference>
<dbReference type="RefSeq" id="WP_210655964.1">
    <property type="nucleotide sequence ID" value="NZ_JAGKQQ010000001.1"/>
</dbReference>
<dbReference type="InterPro" id="IPR023214">
    <property type="entry name" value="HAD_sf"/>
</dbReference>